<dbReference type="Pfam" id="PF00872">
    <property type="entry name" value="Transposase_mut"/>
    <property type="match status" value="1"/>
</dbReference>
<evidence type="ECO:0000256" key="3">
    <source>
        <dbReference type="ARBA" id="ARBA00022578"/>
    </source>
</evidence>
<accession>A0ABV3NEK7</accession>
<keyword evidence="7" id="KW-1185">Reference proteome</keyword>
<name>A0ABV3NEK7_9ACTO</name>
<comment type="function">
    <text evidence="1">Required for the transposition of the insertion element.</text>
</comment>
<evidence type="ECO:0000313" key="7">
    <source>
        <dbReference type="Proteomes" id="UP001555100"/>
    </source>
</evidence>
<gene>
    <name evidence="6" type="ORF">V3M73_11075</name>
</gene>
<dbReference type="EMBL" id="JBAGNM010000070">
    <property type="protein sequence ID" value="MEW6955554.1"/>
    <property type="molecule type" value="Genomic_DNA"/>
</dbReference>
<evidence type="ECO:0000256" key="1">
    <source>
        <dbReference type="ARBA" id="ARBA00002190"/>
    </source>
</evidence>
<protein>
    <submittedName>
        <fullName evidence="6">Transposase</fullName>
    </submittedName>
</protein>
<comment type="similarity">
    <text evidence="2">Belongs to the transposase mutator family.</text>
</comment>
<evidence type="ECO:0000256" key="2">
    <source>
        <dbReference type="ARBA" id="ARBA00010961"/>
    </source>
</evidence>
<evidence type="ECO:0000313" key="6">
    <source>
        <dbReference type="EMBL" id="MEW6955554.1"/>
    </source>
</evidence>
<proteinExistence type="inferred from homology"/>
<reference evidence="6 7" key="1">
    <citation type="submission" date="2024-01" db="EMBL/GenBank/DDBJ databases">
        <title>Genomic analysis and antimicrobial resistance profiles of Trueperella pyogenes isolated from domestic and wild animals.</title>
        <authorList>
            <person name="Magossi G."/>
            <person name="Gzyl K.E."/>
            <person name="Holman D.B."/>
            <person name="Amat S."/>
        </authorList>
    </citation>
    <scope>NUCLEOTIDE SEQUENCE [LARGE SCALE GENOMIC DNA]</scope>
    <source>
        <strain evidence="6 7">1494</strain>
    </source>
</reference>
<dbReference type="RefSeq" id="WP_367208685.1">
    <property type="nucleotide sequence ID" value="NZ_JBAGMF010000007.1"/>
</dbReference>
<keyword evidence="3" id="KW-0815">Transposition</keyword>
<dbReference type="Proteomes" id="UP001555100">
    <property type="component" value="Unassembled WGS sequence"/>
</dbReference>
<evidence type="ECO:0000256" key="5">
    <source>
        <dbReference type="ARBA" id="ARBA00023172"/>
    </source>
</evidence>
<organism evidence="6 7">
    <name type="scientific">Trueperella pyogenes</name>
    <dbReference type="NCBI Taxonomy" id="1661"/>
    <lineage>
        <taxon>Bacteria</taxon>
        <taxon>Bacillati</taxon>
        <taxon>Actinomycetota</taxon>
        <taxon>Actinomycetes</taxon>
        <taxon>Actinomycetales</taxon>
        <taxon>Actinomycetaceae</taxon>
        <taxon>Trueperella</taxon>
    </lineage>
</organism>
<evidence type="ECO:0000256" key="4">
    <source>
        <dbReference type="ARBA" id="ARBA00023125"/>
    </source>
</evidence>
<keyword evidence="4" id="KW-0238">DNA-binding</keyword>
<sequence length="274" mass="31742">MAYTSGGVIAYQLCHKENKEAYRALLSRIPAPIMVVTDGNSGALAAIKECWTTTRIQRCLFHIQRNIRTITTIRPKTQQHKALYRLGLDLTKITTTDEAIAWQKKLAIFHELYDTWLEEKTYRDQVRPDQIPTFARKNKKWWHTHKPTRTQVRSLDRYVKDGVLFAFLEKDLDITSQLTSTTNPLEGGINSPLKAFLYAHRGWTQERMLTAINYWLYHRSIDPQPRESFASNIITPAVKPVKDTPDGPVEIDKAINTQQPWEDSLHIRKGWTGR</sequence>
<dbReference type="InterPro" id="IPR001207">
    <property type="entry name" value="Transposase_mutator"/>
</dbReference>
<keyword evidence="5" id="KW-0233">DNA recombination</keyword>
<comment type="caution">
    <text evidence="6">The sequence shown here is derived from an EMBL/GenBank/DDBJ whole genome shotgun (WGS) entry which is preliminary data.</text>
</comment>